<feature type="signal peptide" evidence="1">
    <location>
        <begin position="1"/>
        <end position="20"/>
    </location>
</feature>
<dbReference type="AlphaFoldDB" id="U5QN79"/>
<dbReference type="InterPro" id="IPR019619">
    <property type="entry name" value="DUF2490"/>
</dbReference>
<evidence type="ECO:0008006" key="4">
    <source>
        <dbReference type="Google" id="ProtNLM"/>
    </source>
</evidence>
<organism evidence="2 3">
    <name type="scientific">Gloeobacter kilaueensis (strain ATCC BAA-2537 / CCAP 1431/1 / ULC 316 / JS1)</name>
    <dbReference type="NCBI Taxonomy" id="1183438"/>
    <lineage>
        <taxon>Bacteria</taxon>
        <taxon>Bacillati</taxon>
        <taxon>Cyanobacteriota</taxon>
        <taxon>Cyanophyceae</taxon>
        <taxon>Gloeobacterales</taxon>
        <taxon>Gloeobacteraceae</taxon>
        <taxon>Gloeobacter</taxon>
    </lineage>
</organism>
<dbReference type="KEGG" id="glj:GKIL_4125"/>
<sequence length="234" mass="27411">MRWLWLTMVGVALAALPAQAQVQPGLVEDFQTWTRFGLRGRFAGTPHRWGVEVENRLRNGSREERQFLVRPFVTLGVSDRFSVNLGWAHFFTWPTQGNDIQVETRLFQDYIYTFPVERLSIGQRIRVEERWFEGASDVSLRVRYRLQFQHPLDAERRWLANLSDELFWNLNTPRNAPVGGYEQNRVIASIIHKLTPELSVEIGYQGNFNNRPAPRADQFDHDLLLYFTYDLAGR</sequence>
<keyword evidence="1" id="KW-0732">Signal</keyword>
<protein>
    <recommendedName>
        <fullName evidence="4">DUF2490 domain-containing protein</fullName>
    </recommendedName>
</protein>
<evidence type="ECO:0000313" key="3">
    <source>
        <dbReference type="Proteomes" id="UP000017396"/>
    </source>
</evidence>
<feature type="chain" id="PRO_5004663898" description="DUF2490 domain-containing protein" evidence="1">
    <location>
        <begin position="21"/>
        <end position="234"/>
    </location>
</feature>
<dbReference type="RefSeq" id="WP_023175717.1">
    <property type="nucleotide sequence ID" value="NC_022600.1"/>
</dbReference>
<dbReference type="Pfam" id="PF10677">
    <property type="entry name" value="DUF2490"/>
    <property type="match status" value="1"/>
</dbReference>
<accession>U5QN79</accession>
<gene>
    <name evidence="2" type="ORF">GKIL_4125</name>
</gene>
<keyword evidence="3" id="KW-1185">Reference proteome</keyword>
<dbReference type="eggNOG" id="ENOG5032VFQ">
    <property type="taxonomic scope" value="Bacteria"/>
</dbReference>
<evidence type="ECO:0000313" key="2">
    <source>
        <dbReference type="EMBL" id="AGY60371.1"/>
    </source>
</evidence>
<dbReference type="HOGENOM" id="CLU_089264_1_0_3"/>
<evidence type="ECO:0000256" key="1">
    <source>
        <dbReference type="SAM" id="SignalP"/>
    </source>
</evidence>
<dbReference type="EMBL" id="CP003587">
    <property type="protein sequence ID" value="AGY60371.1"/>
    <property type="molecule type" value="Genomic_DNA"/>
</dbReference>
<reference evidence="2 3" key="1">
    <citation type="journal article" date="2013" name="PLoS ONE">
        <title>Cultivation and Complete Genome Sequencing of Gloeobacter kilaueensis sp. nov., from a Lava Cave in Kilauea Caldera, Hawai'i.</title>
        <authorList>
            <person name="Saw J.H."/>
            <person name="Schatz M."/>
            <person name="Brown M.V."/>
            <person name="Kunkel D.D."/>
            <person name="Foster J.S."/>
            <person name="Shick H."/>
            <person name="Christensen S."/>
            <person name="Hou S."/>
            <person name="Wan X."/>
            <person name="Donachie S.P."/>
        </authorList>
    </citation>
    <scope>NUCLEOTIDE SEQUENCE [LARGE SCALE GENOMIC DNA]</scope>
    <source>
        <strain evidence="3">JS</strain>
    </source>
</reference>
<dbReference type="Proteomes" id="UP000017396">
    <property type="component" value="Chromosome"/>
</dbReference>
<name>U5QN79_GLOK1</name>
<proteinExistence type="predicted"/>
<dbReference type="STRING" id="1183438.GKIL_4125"/>